<dbReference type="PANTHER" id="PTHR42912">
    <property type="entry name" value="METHYLTRANSFERASE"/>
    <property type="match status" value="1"/>
</dbReference>
<organism evidence="2 3">
    <name type="scientific">Duganella lactea</name>
    <dbReference type="NCBI Taxonomy" id="2692173"/>
    <lineage>
        <taxon>Bacteria</taxon>
        <taxon>Pseudomonadati</taxon>
        <taxon>Pseudomonadota</taxon>
        <taxon>Betaproteobacteria</taxon>
        <taxon>Burkholderiales</taxon>
        <taxon>Oxalobacteraceae</taxon>
        <taxon>Telluria group</taxon>
        <taxon>Duganella</taxon>
    </lineage>
</organism>
<feature type="non-terminal residue" evidence="2">
    <location>
        <position position="424"/>
    </location>
</feature>
<name>A0ABW9VG70_9BURK</name>
<dbReference type="Pfam" id="PF08241">
    <property type="entry name" value="Methyltransf_11"/>
    <property type="match status" value="1"/>
</dbReference>
<gene>
    <name evidence="2" type="ORF">GTP38_25450</name>
</gene>
<comment type="caution">
    <text evidence="2">The sequence shown here is derived from an EMBL/GenBank/DDBJ whole genome shotgun (WGS) entry which is preliminary data.</text>
</comment>
<proteinExistence type="predicted"/>
<evidence type="ECO:0000313" key="3">
    <source>
        <dbReference type="Proteomes" id="UP000449678"/>
    </source>
</evidence>
<dbReference type="EMBL" id="WWCO01000049">
    <property type="protein sequence ID" value="MYM37675.1"/>
    <property type="molecule type" value="Genomic_DNA"/>
</dbReference>
<sequence>MSQDFYRAFEDRYRGARETIKQRQAVYRPFLRALADSAAGVAPAALDLGCGRGEWLELLGECGLAGRGVDLDEGMLRACRERHLDVSRADALGSLRALPDASLALVSAFHLVEHLPFAMVQEIIAEAQRVLRPGGLLVLETPNPENLTVGASSFYLDPSHERPLPPPLLDFAVEFGHFARRRVLRLQEEAALHGPRPVALIHVLEGVSPDYAVVAQKDGPAALLARFDPLFAADYGVTLSALAGRYEAQQQQQQANVGHALQRHDQELAALHAAHAGVAADLEGQHALNALLQDGAAALAQQDAQLAQRLGMLNARLESDAQHAAALAAQQSAHNVHIAAELQALHAALPGLHWQLAHHAERLAAAELRNAQHEQRIVDLLGSSSWRVTAPLRWAGDSARRLVRALREGRLVGAARHRAWAALL</sequence>
<dbReference type="InterPro" id="IPR029063">
    <property type="entry name" value="SAM-dependent_MTases_sf"/>
</dbReference>
<dbReference type="RefSeq" id="WP_160992983.1">
    <property type="nucleotide sequence ID" value="NZ_WWCO01000049.1"/>
</dbReference>
<dbReference type="GO" id="GO:0008168">
    <property type="term" value="F:methyltransferase activity"/>
    <property type="evidence" value="ECO:0007669"/>
    <property type="project" value="UniProtKB-KW"/>
</dbReference>
<dbReference type="InterPro" id="IPR013216">
    <property type="entry name" value="Methyltransf_11"/>
</dbReference>
<dbReference type="SUPFAM" id="SSF53335">
    <property type="entry name" value="S-adenosyl-L-methionine-dependent methyltransferases"/>
    <property type="match status" value="1"/>
</dbReference>
<evidence type="ECO:0000259" key="1">
    <source>
        <dbReference type="Pfam" id="PF08241"/>
    </source>
</evidence>
<dbReference type="PANTHER" id="PTHR42912:SF93">
    <property type="entry name" value="N6-ADENOSINE-METHYLTRANSFERASE TMT1A"/>
    <property type="match status" value="1"/>
</dbReference>
<dbReference type="GO" id="GO:0032259">
    <property type="term" value="P:methylation"/>
    <property type="evidence" value="ECO:0007669"/>
    <property type="project" value="UniProtKB-KW"/>
</dbReference>
<dbReference type="Gene3D" id="3.40.50.150">
    <property type="entry name" value="Vaccinia Virus protein VP39"/>
    <property type="match status" value="1"/>
</dbReference>
<dbReference type="InterPro" id="IPR050508">
    <property type="entry name" value="Methyltransf_Superfamily"/>
</dbReference>
<dbReference type="CDD" id="cd02440">
    <property type="entry name" value="AdoMet_MTases"/>
    <property type="match status" value="1"/>
</dbReference>
<protein>
    <submittedName>
        <fullName evidence="2">Methyltransferase domain-containing protein</fullName>
    </submittedName>
</protein>
<evidence type="ECO:0000313" key="2">
    <source>
        <dbReference type="EMBL" id="MYM37675.1"/>
    </source>
</evidence>
<keyword evidence="3" id="KW-1185">Reference proteome</keyword>
<reference evidence="2 3" key="1">
    <citation type="submission" date="2019-12" db="EMBL/GenBank/DDBJ databases">
        <title>Novel species isolated from a subtropical stream in China.</title>
        <authorList>
            <person name="Lu H."/>
        </authorList>
    </citation>
    <scope>NUCLEOTIDE SEQUENCE [LARGE SCALE GENOMIC DNA]</scope>
    <source>
        <strain evidence="2 3">FT94W</strain>
    </source>
</reference>
<keyword evidence="2" id="KW-0489">Methyltransferase</keyword>
<accession>A0ABW9VG70</accession>
<feature type="domain" description="Methyltransferase type 11" evidence="1">
    <location>
        <begin position="46"/>
        <end position="139"/>
    </location>
</feature>
<dbReference type="Proteomes" id="UP000449678">
    <property type="component" value="Unassembled WGS sequence"/>
</dbReference>
<keyword evidence="2" id="KW-0808">Transferase</keyword>